<dbReference type="SUPFAM" id="SSF56112">
    <property type="entry name" value="Protein kinase-like (PK-like)"/>
    <property type="match status" value="1"/>
</dbReference>
<feature type="compositionally biased region" description="Polar residues" evidence="5">
    <location>
        <begin position="82"/>
        <end position="113"/>
    </location>
</feature>
<dbReference type="InterPro" id="IPR045307">
    <property type="entry name" value="ADCK1_dom"/>
</dbReference>
<dbReference type="AlphaFoldDB" id="A0A8H6YL45"/>
<comment type="caution">
    <text evidence="7">The sequence shown here is derived from an EMBL/GenBank/DDBJ whole genome shotgun (WGS) entry which is preliminary data.</text>
</comment>
<dbReference type="PANTHER" id="PTHR43173:SF19">
    <property type="entry name" value="AARF DOMAIN-CONTAINING PROTEIN KINASE 1"/>
    <property type="match status" value="1"/>
</dbReference>
<dbReference type="InterPro" id="IPR051130">
    <property type="entry name" value="Mito_struct-func_regulator"/>
</dbReference>
<keyword evidence="3 4" id="KW-0175">Coiled coil</keyword>
<evidence type="ECO:0000313" key="7">
    <source>
        <dbReference type="EMBL" id="KAF7361868.1"/>
    </source>
</evidence>
<dbReference type="SUPFAM" id="SSF47923">
    <property type="entry name" value="Ypt/Rab-GAP domain of gyp1p"/>
    <property type="match status" value="2"/>
</dbReference>
<evidence type="ECO:0000259" key="6">
    <source>
        <dbReference type="PROSITE" id="PS50086"/>
    </source>
</evidence>
<feature type="region of interest" description="Disordered" evidence="5">
    <location>
        <begin position="1"/>
        <end position="113"/>
    </location>
</feature>
<dbReference type="GO" id="GO:0007005">
    <property type="term" value="P:mitochondrion organization"/>
    <property type="evidence" value="ECO:0007669"/>
    <property type="project" value="TreeGrafter"/>
</dbReference>
<sequence>MAASPATPTPVTPIPLDSLLSPGPEPEHQTFRLSTRDSVATDSDFNDVALDDESGFSPVALTSGMGSTDNPTDSEVPAGRSRSASDSSVAPTIADTSASATQPSHKKSASTTTIRSVNNLPFILARIETQKQPDADTRPNRSSLDGQHKLQEEFAARKQKEEDDENAVHAAIDWDFWGAVISDYQQFASEHPEQLARAIAKGIPNTLRGMMWQLMAASKDPELESTYLKLLKENSPHEKAITRDLGRTFPHHDFFTDGQGIGQENLFNVLKAYSIYDEVVGYCQGLPFVVAILLLNMPDEEAFSLLVRLMQVYDLRGHFLPEMPKLQLRLFQFDRLIEELLPVLHVHFLREGIKSSMFCSQWFLTMFSYRFPLDIVFRIYDNCLASGIEAIFGFSVMLLMKNEDILLSLKFDQILAFLNNQLFDRYKVESPGGDDGKPQYRVDEFVQDAVSLRITPFMLDSYAHEYEDLVRETNKHALEVDELRNSNRVLSASVKTLEKSLAQLNDEHVHVLNELVKSRLRNEELEGELVRYKLLYAEAMHENQDAQSSQRISFGLRCYRVVEAACLGVIDYKTTFAQLDKKGASEDDRLRAVSECHSRSAHRVLKALLANGGIFIKLGQHMASLLVLPREWTSTMSPLQDRCEPTPYEDVEALFRSDVGAPVSDLFDEFDPVPIGVASLAQVHVGRDKKTGQRVAVKIQHPHLAEFCDIDMAVVDSSLGWIKYWFPEFEFTWLAEEMRTNLPLEMNFCHEAANAAKTREDFRDVRGTTLYIPEVVSATKRVLVMEFIEGGRVDDLAYLAKANINRNQVALEISAIFNQMVLLNGWFHADPHPGNLLIRSAPSNSKSPYNFEIVLLDHGQYFDLDPELRINYSKLWLSLIAPASPSTRADRRKYAELVGNIGPDLYAVFEAALTGRAALEGSWDDASTRSEAFQRGSGLMNISPQSEQEKEAIRDAVTKDGVLTSVLDVLRRVPRRVLMILKLNDLTRSLDHALMTTHSNVRIFLVSAKYCATAVWHDDRKRLVDKMHDRGFLTFGILMQYLRCWWKFQKIYTKMTFWEQVLDMQAFVVKSKAWVRGLTTKGLHGAQDAAAGLA</sequence>
<keyword evidence="8" id="KW-1185">Reference proteome</keyword>
<dbReference type="InterPro" id="IPR011009">
    <property type="entry name" value="Kinase-like_dom_sf"/>
</dbReference>
<name>A0A8H6YL45_9AGAR</name>
<evidence type="ECO:0000256" key="1">
    <source>
        <dbReference type="ARBA" id="ARBA00009670"/>
    </source>
</evidence>
<dbReference type="PANTHER" id="PTHR43173">
    <property type="entry name" value="ABC1 FAMILY PROTEIN"/>
    <property type="match status" value="1"/>
</dbReference>
<feature type="compositionally biased region" description="Polar residues" evidence="5">
    <location>
        <begin position="64"/>
        <end position="73"/>
    </location>
</feature>
<accession>A0A8H6YL45</accession>
<evidence type="ECO:0000313" key="8">
    <source>
        <dbReference type="Proteomes" id="UP000620124"/>
    </source>
</evidence>
<comment type="similarity">
    <text evidence="1">Belongs to the protein kinase superfamily. ADCK protein kinase family.</text>
</comment>
<dbReference type="InterPro" id="IPR004147">
    <property type="entry name" value="ABC1_dom"/>
</dbReference>
<keyword evidence="2" id="KW-0343">GTPase activation</keyword>
<dbReference type="SMART" id="SM00164">
    <property type="entry name" value="TBC"/>
    <property type="match status" value="1"/>
</dbReference>
<organism evidence="7 8">
    <name type="scientific">Mycena venus</name>
    <dbReference type="NCBI Taxonomy" id="2733690"/>
    <lineage>
        <taxon>Eukaryota</taxon>
        <taxon>Fungi</taxon>
        <taxon>Dikarya</taxon>
        <taxon>Basidiomycota</taxon>
        <taxon>Agaricomycotina</taxon>
        <taxon>Agaricomycetes</taxon>
        <taxon>Agaricomycetidae</taxon>
        <taxon>Agaricales</taxon>
        <taxon>Marasmiineae</taxon>
        <taxon>Mycenaceae</taxon>
        <taxon>Mycena</taxon>
    </lineage>
</organism>
<feature type="domain" description="Rab-GAP TBC" evidence="6">
    <location>
        <begin position="202"/>
        <end position="387"/>
    </location>
</feature>
<dbReference type="PROSITE" id="PS50086">
    <property type="entry name" value="TBC_RABGAP"/>
    <property type="match status" value="1"/>
</dbReference>
<dbReference type="Proteomes" id="UP000620124">
    <property type="component" value="Unassembled WGS sequence"/>
</dbReference>
<dbReference type="Pfam" id="PF03109">
    <property type="entry name" value="ABC1"/>
    <property type="match status" value="1"/>
</dbReference>
<dbReference type="FunFam" id="1.10.10.750:FF:000003">
    <property type="entry name" value="GTPase activating protein (Evi5)"/>
    <property type="match status" value="1"/>
</dbReference>
<protein>
    <submittedName>
        <fullName evidence="7">ABC1-domain-containing protein</fullName>
    </submittedName>
</protein>
<dbReference type="Gene3D" id="1.10.10.750">
    <property type="entry name" value="Ypt/Rab-GAP domain of gyp1p, domain 1"/>
    <property type="match status" value="1"/>
</dbReference>
<evidence type="ECO:0000256" key="2">
    <source>
        <dbReference type="ARBA" id="ARBA00022468"/>
    </source>
</evidence>
<dbReference type="InterPro" id="IPR035969">
    <property type="entry name" value="Rab-GAP_TBC_sf"/>
</dbReference>
<gene>
    <name evidence="7" type="ORF">MVEN_00531300</name>
</gene>
<evidence type="ECO:0000256" key="3">
    <source>
        <dbReference type="ARBA" id="ARBA00023054"/>
    </source>
</evidence>
<dbReference type="Gene3D" id="1.10.472.80">
    <property type="entry name" value="Ypt/Rab-GAP domain of gyp1p, domain 3"/>
    <property type="match status" value="1"/>
</dbReference>
<proteinExistence type="inferred from homology"/>
<evidence type="ECO:0000256" key="4">
    <source>
        <dbReference type="SAM" id="Coils"/>
    </source>
</evidence>
<dbReference type="GO" id="GO:0005096">
    <property type="term" value="F:GTPase activator activity"/>
    <property type="evidence" value="ECO:0007669"/>
    <property type="project" value="UniProtKB-KW"/>
</dbReference>
<dbReference type="CDD" id="cd13969">
    <property type="entry name" value="ADCK1-like"/>
    <property type="match status" value="1"/>
</dbReference>
<feature type="coiled-coil region" evidence="4">
    <location>
        <begin position="480"/>
        <end position="542"/>
    </location>
</feature>
<dbReference type="Gene3D" id="1.10.8.270">
    <property type="entry name" value="putative rabgap domain of human tbc1 domain family member 14 like domains"/>
    <property type="match status" value="1"/>
</dbReference>
<dbReference type="FunFam" id="1.10.8.270:FF:000001">
    <property type="entry name" value="TBC1 domain family member 1"/>
    <property type="match status" value="1"/>
</dbReference>
<dbReference type="GO" id="GO:0055088">
    <property type="term" value="P:lipid homeostasis"/>
    <property type="evidence" value="ECO:0007669"/>
    <property type="project" value="TreeGrafter"/>
</dbReference>
<dbReference type="OrthoDB" id="427480at2759"/>
<dbReference type="EMBL" id="JACAZI010000004">
    <property type="protein sequence ID" value="KAF7361868.1"/>
    <property type="molecule type" value="Genomic_DNA"/>
</dbReference>
<reference evidence="7" key="1">
    <citation type="submission" date="2020-05" db="EMBL/GenBank/DDBJ databases">
        <title>Mycena genomes resolve the evolution of fungal bioluminescence.</title>
        <authorList>
            <person name="Tsai I.J."/>
        </authorList>
    </citation>
    <scope>NUCLEOTIDE SEQUENCE</scope>
    <source>
        <strain evidence="7">CCC161011</strain>
    </source>
</reference>
<feature type="compositionally biased region" description="Polar residues" evidence="5">
    <location>
        <begin position="31"/>
        <end position="43"/>
    </location>
</feature>
<dbReference type="GO" id="GO:0005743">
    <property type="term" value="C:mitochondrial inner membrane"/>
    <property type="evidence" value="ECO:0007669"/>
    <property type="project" value="TreeGrafter"/>
</dbReference>
<dbReference type="Pfam" id="PF23436">
    <property type="entry name" value="RabGap-TBC_2"/>
    <property type="match status" value="1"/>
</dbReference>
<evidence type="ECO:0000256" key="5">
    <source>
        <dbReference type="SAM" id="MobiDB-lite"/>
    </source>
</evidence>
<dbReference type="InterPro" id="IPR000195">
    <property type="entry name" value="Rab-GAP-TBC_dom"/>
</dbReference>